<name>A0A5U3FBV5_SALET</name>
<gene>
    <name evidence="2" type="ORF">S301_28380</name>
</gene>
<sequence length="236" mass="22913">MPVISGVLKDGAGLPIAGCTIQLKAVNTTSAVIMTTTARVGVTAGTYRIDALPARYEVTLAVEDFRPQKVGIIDVYTDSPDGSLNDFLTATKVEYLTPDVMNQFNLLAQHSREAADAAAAASQGASTIKDAAEKAASNAALSEKSAGASALAARVSETAAAGSSSGAASSAAGAAASVASAKSDAASAAASKLNAATSAAVAVTSATTAQTAADAASASKDVAAKSASDANAVATA</sequence>
<evidence type="ECO:0000313" key="2">
    <source>
        <dbReference type="EMBL" id="EBP4002428.1"/>
    </source>
</evidence>
<dbReference type="SUPFAM" id="SSF49464">
    <property type="entry name" value="Carboxypeptidase regulatory domain-like"/>
    <property type="match status" value="1"/>
</dbReference>
<reference evidence="2" key="1">
    <citation type="submission" date="2018-07" db="EMBL/GenBank/DDBJ databases">
        <authorList>
            <consortium name="GenomeTrakr network: Whole genome sequencing for foodborne pathogen traceback"/>
        </authorList>
    </citation>
    <scope>NUCLEOTIDE SEQUENCE [LARGE SCALE GENOMIC DNA]</scope>
    <source>
        <strain evidence="2">CFSAN002851</strain>
    </source>
</reference>
<dbReference type="AlphaFoldDB" id="A0A5U3FBV5"/>
<dbReference type="InterPro" id="IPR008969">
    <property type="entry name" value="CarboxyPept-like_regulatory"/>
</dbReference>
<dbReference type="InterPro" id="IPR013609">
    <property type="entry name" value="Stf-like_N"/>
</dbReference>
<feature type="non-terminal residue" evidence="2">
    <location>
        <position position="236"/>
    </location>
</feature>
<evidence type="ECO:0000259" key="1">
    <source>
        <dbReference type="Pfam" id="PF08400"/>
    </source>
</evidence>
<organism evidence="2">
    <name type="scientific">Salmonella enterica I</name>
    <dbReference type="NCBI Taxonomy" id="59201"/>
    <lineage>
        <taxon>Bacteria</taxon>
        <taxon>Pseudomonadati</taxon>
        <taxon>Pseudomonadota</taxon>
        <taxon>Gammaproteobacteria</taxon>
        <taxon>Enterobacterales</taxon>
        <taxon>Enterobacteriaceae</taxon>
        <taxon>Salmonella</taxon>
    </lineage>
</organism>
<accession>A0A5U3FBV5</accession>
<comment type="caution">
    <text evidence="2">The sequence shown here is derived from an EMBL/GenBank/DDBJ whole genome shotgun (WGS) entry which is preliminary data.</text>
</comment>
<proteinExistence type="predicted"/>
<dbReference type="EMBL" id="AAGLPX010000185">
    <property type="protein sequence ID" value="EBP4002428.1"/>
    <property type="molecule type" value="Genomic_DNA"/>
</dbReference>
<feature type="domain" description="Lambda-like tail fibre protein N-terminal" evidence="1">
    <location>
        <begin position="3"/>
        <end position="127"/>
    </location>
</feature>
<dbReference type="Pfam" id="PF08400">
    <property type="entry name" value="phage_tail_N"/>
    <property type="match status" value="1"/>
</dbReference>
<dbReference type="Proteomes" id="UP000839575">
    <property type="component" value="Unassembled WGS sequence"/>
</dbReference>
<dbReference type="Gene3D" id="2.60.40.1120">
    <property type="entry name" value="Carboxypeptidase-like, regulatory domain"/>
    <property type="match status" value="1"/>
</dbReference>
<protein>
    <recommendedName>
        <fullName evidence="1">Lambda-like tail fibre protein N-terminal domain-containing protein</fullName>
    </recommendedName>
</protein>